<dbReference type="SUPFAM" id="SSF82185">
    <property type="entry name" value="Histone H3 K4-specific methyltransferase SET7/9 N-terminal domain"/>
    <property type="match status" value="3"/>
</dbReference>
<dbReference type="Gene3D" id="2.20.110.10">
    <property type="entry name" value="Histone H3 K4-specific methyltransferase SET7/9 N-terminal domain"/>
    <property type="match status" value="5"/>
</dbReference>
<dbReference type="GO" id="GO:0006508">
    <property type="term" value="P:proteolysis"/>
    <property type="evidence" value="ECO:0007669"/>
    <property type="project" value="InterPro"/>
</dbReference>
<dbReference type="Pfam" id="PF01650">
    <property type="entry name" value="Peptidase_C13"/>
    <property type="match status" value="1"/>
</dbReference>
<dbReference type="Gene3D" id="3.40.50.1460">
    <property type="match status" value="1"/>
</dbReference>
<evidence type="ECO:0000313" key="3">
    <source>
        <dbReference type="Proteomes" id="UP000253083"/>
    </source>
</evidence>
<protein>
    <recommendedName>
        <fullName evidence="4">Caspase family p20 domain-containing protein</fullName>
    </recommendedName>
</protein>
<evidence type="ECO:0008006" key="4">
    <source>
        <dbReference type="Google" id="ProtNLM"/>
    </source>
</evidence>
<name>A0A395JPY4_9GAMM</name>
<organism evidence="2 3">
    <name type="scientific">Arenicella xantha</name>
    <dbReference type="NCBI Taxonomy" id="644221"/>
    <lineage>
        <taxon>Bacteria</taxon>
        <taxon>Pseudomonadati</taxon>
        <taxon>Pseudomonadota</taxon>
        <taxon>Gammaproteobacteria</taxon>
        <taxon>Arenicellales</taxon>
        <taxon>Arenicellaceae</taxon>
        <taxon>Arenicella</taxon>
    </lineage>
</organism>
<sequence length="569" mass="62179">MLAPDVVLPDGSKYEGDVVDGKFSGQGTLLYPSGGFYKGNFKEGLFDGPGIMVQADGSRLEGEFSLGRATGQFSVTNTPSDYTYHGEMLDSQMHGMGKLVTSQHQYEGQFVNGWFEGFGTFTNNNGDVYEGEFKANLYDGSGKITYPSGAVYEGMFVAGLYHGQGAYIQEETYYKGEFVEGKLTGQGEIKAYDGSVYVGAVEAWQANGQGVLTNADGDRIEGEFEDGYISGDGKWFGADGSSYVGSFEYNQFDGDGVLTSSNGDVYTGEFSYGYYDGKGSLVRKQSEADDDPAVLQGEWESGKLVFNAATGERRHQQAEEALASHQRLLDTALSGLQPSDASVANAYFLGIAGDGRQSVFRREVEYATGIMESRYHTTGRSVMLVNDHDSAAMWPIANRRSIQSAITAIGQKMNAEQDVLFIYMTSHGSKEPEFYLNHDSIKLPDLSPQEFRVMLNEAGIKWRVLMISACYSGGFIPELENEHTLLLTAADSESKSFGCSDDADMTYFGRALFKEVLANSPDIALVDAFSEAVELITTWETEQDLDPSNPSKSAPPLIVEKLVELRQIH</sequence>
<dbReference type="SMART" id="SM00698">
    <property type="entry name" value="MORN"/>
    <property type="match status" value="11"/>
</dbReference>
<dbReference type="PANTHER" id="PTHR23084:SF263">
    <property type="entry name" value="MORN REPEAT-CONTAINING PROTEIN 1"/>
    <property type="match status" value="1"/>
</dbReference>
<gene>
    <name evidence="2" type="ORF">DFR28_1011100</name>
</gene>
<proteinExistence type="predicted"/>
<dbReference type="AlphaFoldDB" id="A0A395JPY4"/>
<keyword evidence="3" id="KW-1185">Reference proteome</keyword>
<dbReference type="Pfam" id="PF02493">
    <property type="entry name" value="MORN"/>
    <property type="match status" value="11"/>
</dbReference>
<comment type="caution">
    <text evidence="2">The sequence shown here is derived from an EMBL/GenBank/DDBJ whole genome shotgun (WGS) entry which is preliminary data.</text>
</comment>
<dbReference type="Proteomes" id="UP000253083">
    <property type="component" value="Unassembled WGS sequence"/>
</dbReference>
<evidence type="ECO:0000313" key="2">
    <source>
        <dbReference type="EMBL" id="RBP53711.1"/>
    </source>
</evidence>
<dbReference type="InParanoid" id="A0A395JPY4"/>
<dbReference type="InterPro" id="IPR001096">
    <property type="entry name" value="Peptidase_C13"/>
</dbReference>
<dbReference type="GO" id="GO:0008233">
    <property type="term" value="F:peptidase activity"/>
    <property type="evidence" value="ECO:0007669"/>
    <property type="project" value="InterPro"/>
</dbReference>
<dbReference type="EMBL" id="QNRT01000001">
    <property type="protein sequence ID" value="RBP53711.1"/>
    <property type="molecule type" value="Genomic_DNA"/>
</dbReference>
<reference evidence="2 3" key="1">
    <citation type="submission" date="2018-06" db="EMBL/GenBank/DDBJ databases">
        <title>Genomic Encyclopedia of Type Strains, Phase IV (KMG-IV): sequencing the most valuable type-strain genomes for metagenomic binning, comparative biology and taxonomic classification.</title>
        <authorList>
            <person name="Goeker M."/>
        </authorList>
    </citation>
    <scope>NUCLEOTIDE SEQUENCE [LARGE SCALE GENOMIC DNA]</scope>
    <source>
        <strain evidence="2 3">DSM 24032</strain>
    </source>
</reference>
<accession>A0A395JPY4</accession>
<evidence type="ECO:0000256" key="1">
    <source>
        <dbReference type="ARBA" id="ARBA00022737"/>
    </source>
</evidence>
<keyword evidence="1" id="KW-0677">Repeat</keyword>
<dbReference type="InterPro" id="IPR003409">
    <property type="entry name" value="MORN"/>
</dbReference>
<dbReference type="PANTHER" id="PTHR23084">
    <property type="entry name" value="PHOSPHATIDYLINOSITOL-4-PHOSPHATE 5-KINASE RELATED"/>
    <property type="match status" value="1"/>
</dbReference>